<dbReference type="Gene3D" id="1.20.80.10">
    <property type="match status" value="1"/>
</dbReference>
<evidence type="ECO:0000313" key="6">
    <source>
        <dbReference type="EMBL" id="KAF9582063.1"/>
    </source>
</evidence>
<dbReference type="InterPro" id="IPR000582">
    <property type="entry name" value="Acyl-CoA-binding_protein"/>
</dbReference>
<proteinExistence type="predicted"/>
<feature type="repeat" description="ANK" evidence="4">
    <location>
        <begin position="204"/>
        <end position="237"/>
    </location>
</feature>
<dbReference type="PANTHER" id="PTHR24119:SF0">
    <property type="entry name" value="ACYL-COA-BINDING DOMAIN-CONTAINING PROTEIN 6"/>
    <property type="match status" value="1"/>
</dbReference>
<keyword evidence="2 4" id="KW-0040">ANK repeat</keyword>
<evidence type="ECO:0000313" key="7">
    <source>
        <dbReference type="Proteomes" id="UP000780801"/>
    </source>
</evidence>
<dbReference type="InterPro" id="IPR002110">
    <property type="entry name" value="Ankyrin_rpt"/>
</dbReference>
<accession>A0A9P6FUH0</accession>
<evidence type="ECO:0000259" key="5">
    <source>
        <dbReference type="PROSITE" id="PS51228"/>
    </source>
</evidence>
<protein>
    <recommendedName>
        <fullName evidence="5">ACB domain-containing protein</fullName>
    </recommendedName>
</protein>
<evidence type="ECO:0000256" key="1">
    <source>
        <dbReference type="ARBA" id="ARBA00022737"/>
    </source>
</evidence>
<keyword evidence="1" id="KW-0677">Repeat</keyword>
<dbReference type="AlphaFoldDB" id="A0A9P6FUH0"/>
<dbReference type="GO" id="GO:0000062">
    <property type="term" value="F:fatty-acyl-CoA binding"/>
    <property type="evidence" value="ECO:0007669"/>
    <property type="project" value="InterPro"/>
</dbReference>
<dbReference type="SUPFAM" id="SSF47027">
    <property type="entry name" value="Acyl-CoA binding protein"/>
    <property type="match status" value="1"/>
</dbReference>
<evidence type="ECO:0000256" key="3">
    <source>
        <dbReference type="ARBA" id="ARBA00023121"/>
    </source>
</evidence>
<keyword evidence="3" id="KW-0446">Lipid-binding</keyword>
<keyword evidence="7" id="KW-1185">Reference proteome</keyword>
<feature type="domain" description="ACB" evidence="5">
    <location>
        <begin position="2"/>
        <end position="101"/>
    </location>
</feature>
<evidence type="ECO:0000256" key="2">
    <source>
        <dbReference type="ARBA" id="ARBA00023043"/>
    </source>
</evidence>
<evidence type="ECO:0000256" key="4">
    <source>
        <dbReference type="PROSITE-ProRule" id="PRU00023"/>
    </source>
</evidence>
<dbReference type="OrthoDB" id="539213at2759"/>
<dbReference type="PANTHER" id="PTHR24119">
    <property type="entry name" value="ACYL-COA-BINDING DOMAIN-CONTAINING PROTEIN 6"/>
    <property type="match status" value="1"/>
</dbReference>
<dbReference type="SUPFAM" id="SSF48403">
    <property type="entry name" value="Ankyrin repeat"/>
    <property type="match status" value="1"/>
</dbReference>
<name>A0A9P6FUH0_9FUNG</name>
<reference evidence="6" key="1">
    <citation type="journal article" date="2020" name="Fungal Divers.">
        <title>Resolving the Mortierellaceae phylogeny through synthesis of multi-gene phylogenetics and phylogenomics.</title>
        <authorList>
            <person name="Vandepol N."/>
            <person name="Liber J."/>
            <person name="Desiro A."/>
            <person name="Na H."/>
            <person name="Kennedy M."/>
            <person name="Barry K."/>
            <person name="Grigoriev I.V."/>
            <person name="Miller A.N."/>
            <person name="O'Donnell K."/>
            <person name="Stajich J.E."/>
            <person name="Bonito G."/>
        </authorList>
    </citation>
    <scope>NUCLEOTIDE SEQUENCE</scope>
    <source>
        <strain evidence="6">KOD1015</strain>
    </source>
</reference>
<dbReference type="InterPro" id="IPR036770">
    <property type="entry name" value="Ankyrin_rpt-contain_sf"/>
</dbReference>
<dbReference type="InterPro" id="IPR014352">
    <property type="entry name" value="FERM/acyl-CoA-bd_prot_sf"/>
</dbReference>
<organism evidence="6 7">
    <name type="scientific">Lunasporangiospora selenospora</name>
    <dbReference type="NCBI Taxonomy" id="979761"/>
    <lineage>
        <taxon>Eukaryota</taxon>
        <taxon>Fungi</taxon>
        <taxon>Fungi incertae sedis</taxon>
        <taxon>Mucoromycota</taxon>
        <taxon>Mortierellomycotina</taxon>
        <taxon>Mortierellomycetes</taxon>
        <taxon>Mortierellales</taxon>
        <taxon>Mortierellaceae</taxon>
        <taxon>Lunasporangiospora</taxon>
    </lineage>
</organism>
<dbReference type="Pfam" id="PF12796">
    <property type="entry name" value="Ank_2"/>
    <property type="match status" value="1"/>
</dbReference>
<comment type="caution">
    <text evidence="6">The sequence shown here is derived from an EMBL/GenBank/DDBJ whole genome shotgun (WGS) entry which is preliminary data.</text>
</comment>
<dbReference type="EMBL" id="JAABOA010001203">
    <property type="protein sequence ID" value="KAF9582063.1"/>
    <property type="molecule type" value="Genomic_DNA"/>
</dbReference>
<dbReference type="InterPro" id="IPR035984">
    <property type="entry name" value="Acyl-CoA-binding_sf"/>
</dbReference>
<dbReference type="Proteomes" id="UP000780801">
    <property type="component" value="Unassembled WGS sequence"/>
</dbReference>
<dbReference type="PROSITE" id="PS51228">
    <property type="entry name" value="ACB_2"/>
    <property type="match status" value="1"/>
</dbReference>
<sequence>MLKDRFTSASSYLAASRHLSLPSSTKLALYADFKLATDGLCTQPRPSLIEFEKSAKWKAWKETGEKYTQELNNSASDMDLQTKAMISYIQRVEEGQWGWKFDPSLSAGPKESLGDGDLDELQAYLGIDKEEISAEELLARPYVPNQDLLGGATITASGISTMAREEDEADLGDDLFQEVKSGSVESLRTAIEANPDLVTLKDNMGTTSLHWACDGGNLEKVQLLVETFKADVNAQDNEGSTPLHFAYLSEWPEIISYLKTVPTIDVTIKDESGQKAEDYA</sequence>
<dbReference type="Gene3D" id="1.25.40.20">
    <property type="entry name" value="Ankyrin repeat-containing domain"/>
    <property type="match status" value="1"/>
</dbReference>
<dbReference type="SMART" id="SM00248">
    <property type="entry name" value="ANK"/>
    <property type="match status" value="2"/>
</dbReference>
<gene>
    <name evidence="6" type="ORF">BGW38_000710</name>
</gene>
<dbReference type="PROSITE" id="PS50088">
    <property type="entry name" value="ANK_REPEAT"/>
    <property type="match status" value="1"/>
</dbReference>
<dbReference type="Pfam" id="PF00887">
    <property type="entry name" value="ACBP"/>
    <property type="match status" value="1"/>
</dbReference>